<dbReference type="RefSeq" id="WP_069193646.1">
    <property type="nucleotide sequence ID" value="NZ_RLII01000004.1"/>
</dbReference>
<dbReference type="OrthoDB" id="2082265at2"/>
<dbReference type="AlphaFoldDB" id="A0A4Q0I651"/>
<name>A0A4Q0I651_9FIRM</name>
<sequence>MKKGLLRQFPKQIREKIIDYTIESYELRDVILKLIENNPKFIIRMYLNDDGLRDILEEKDLEMIKNRLKSVLTYEWFYFEFKKAVKENMDLFLRDIAESFAFSILYENKYEYDEASGKIKDCGKYNLADYNKLGDFLCDYGLMTCKNDSYIDMDPDNDTSHFDAIAQNYLHQTLKQLLMDIYNARRDDFLKFFGIDRNQVLSDMDFEELEYELFEFFDTDFPMLDLNNPVGIAAELVSQVEEMDVKMLFDMGKDAVISKGK</sequence>
<evidence type="ECO:0000313" key="1">
    <source>
        <dbReference type="EMBL" id="RXE59864.1"/>
    </source>
</evidence>
<gene>
    <name evidence="1" type="ORF">EFD62_04940</name>
</gene>
<proteinExistence type="predicted"/>
<accession>A0A4Q0I651</accession>
<evidence type="ECO:0000313" key="2">
    <source>
        <dbReference type="Proteomes" id="UP000289166"/>
    </source>
</evidence>
<protein>
    <submittedName>
        <fullName evidence="1">Uncharacterized protein</fullName>
    </submittedName>
</protein>
<comment type="caution">
    <text evidence="1">The sequence shown here is derived from an EMBL/GenBank/DDBJ whole genome shotgun (WGS) entry which is preliminary data.</text>
</comment>
<organism evidence="1 2">
    <name type="scientific">Acetivibrio mesophilus</name>
    <dbReference type="NCBI Taxonomy" id="2487273"/>
    <lineage>
        <taxon>Bacteria</taxon>
        <taxon>Bacillati</taxon>
        <taxon>Bacillota</taxon>
        <taxon>Clostridia</taxon>
        <taxon>Eubacteriales</taxon>
        <taxon>Oscillospiraceae</taxon>
        <taxon>Acetivibrio</taxon>
    </lineage>
</organism>
<keyword evidence="2" id="KW-1185">Reference proteome</keyword>
<dbReference type="Proteomes" id="UP000289166">
    <property type="component" value="Unassembled WGS sequence"/>
</dbReference>
<reference evidence="2" key="1">
    <citation type="submission" date="2018-11" db="EMBL/GenBank/DDBJ databases">
        <title>Genome sequencing of a novel mesophilic and cellulolytic organism within the genus Hungateiclostridium.</title>
        <authorList>
            <person name="Rettenmaier R."/>
            <person name="Liebl W."/>
            <person name="Zverlov V."/>
        </authorList>
    </citation>
    <scope>NUCLEOTIDE SEQUENCE [LARGE SCALE GENOMIC DNA]</scope>
    <source>
        <strain evidence="2">N2K1</strain>
    </source>
</reference>
<dbReference type="EMBL" id="RLII01000004">
    <property type="protein sequence ID" value="RXE59864.1"/>
    <property type="molecule type" value="Genomic_DNA"/>
</dbReference>